<protein>
    <submittedName>
        <fullName evidence="2">Uncharacterized protein</fullName>
    </submittedName>
</protein>
<keyword evidence="1" id="KW-1133">Transmembrane helix</keyword>
<evidence type="ECO:0000256" key="1">
    <source>
        <dbReference type="SAM" id="Phobius"/>
    </source>
</evidence>
<name>A0ABD5RPT3_9EURY</name>
<keyword evidence="3" id="KW-1185">Reference proteome</keyword>
<feature type="transmembrane region" description="Helical" evidence="1">
    <location>
        <begin position="28"/>
        <end position="47"/>
    </location>
</feature>
<organism evidence="2 3">
    <name type="scientific">Halomarina salina</name>
    <dbReference type="NCBI Taxonomy" id="1872699"/>
    <lineage>
        <taxon>Archaea</taxon>
        <taxon>Methanobacteriati</taxon>
        <taxon>Methanobacteriota</taxon>
        <taxon>Stenosarchaea group</taxon>
        <taxon>Halobacteria</taxon>
        <taxon>Halobacteriales</taxon>
        <taxon>Natronomonadaceae</taxon>
        <taxon>Halomarina</taxon>
    </lineage>
</organism>
<gene>
    <name evidence="2" type="ORF">ACFPYI_13460</name>
</gene>
<dbReference type="AlphaFoldDB" id="A0ABD5RPT3"/>
<accession>A0ABD5RPT3</accession>
<proteinExistence type="predicted"/>
<reference evidence="2 3" key="1">
    <citation type="journal article" date="2019" name="Int. J. Syst. Evol. Microbiol.">
        <title>The Global Catalogue of Microorganisms (GCM) 10K type strain sequencing project: providing services to taxonomists for standard genome sequencing and annotation.</title>
        <authorList>
            <consortium name="The Broad Institute Genomics Platform"/>
            <consortium name="The Broad Institute Genome Sequencing Center for Infectious Disease"/>
            <person name="Wu L."/>
            <person name="Ma J."/>
        </authorList>
    </citation>
    <scope>NUCLEOTIDE SEQUENCE [LARGE SCALE GENOMIC DNA]</scope>
    <source>
        <strain evidence="2 3">CGMCC 1.12543</strain>
    </source>
</reference>
<evidence type="ECO:0000313" key="2">
    <source>
        <dbReference type="EMBL" id="MFC5972343.1"/>
    </source>
</evidence>
<dbReference type="RefSeq" id="WP_247415531.1">
    <property type="nucleotide sequence ID" value="NZ_JALLGW010000001.1"/>
</dbReference>
<keyword evidence="1" id="KW-0812">Transmembrane</keyword>
<sequence length="62" mass="6273">MSNSLVSGVVAFVVATAAAGLVGRNRTLALVVGAFTGASVALSTWYASRPQTRAIAPPFAHD</sequence>
<comment type="caution">
    <text evidence="2">The sequence shown here is derived from an EMBL/GenBank/DDBJ whole genome shotgun (WGS) entry which is preliminary data.</text>
</comment>
<dbReference type="EMBL" id="JBHSQH010000001">
    <property type="protein sequence ID" value="MFC5972343.1"/>
    <property type="molecule type" value="Genomic_DNA"/>
</dbReference>
<keyword evidence="1" id="KW-0472">Membrane</keyword>
<evidence type="ECO:0000313" key="3">
    <source>
        <dbReference type="Proteomes" id="UP001596099"/>
    </source>
</evidence>
<dbReference type="Proteomes" id="UP001596099">
    <property type="component" value="Unassembled WGS sequence"/>
</dbReference>